<keyword evidence="2 3" id="KW-0106">Calcium</keyword>
<dbReference type="InterPro" id="IPR028974">
    <property type="entry name" value="TSP_type-3_rpt"/>
</dbReference>
<dbReference type="PROSITE" id="PS51234">
    <property type="entry name" value="TSP3"/>
    <property type="match status" value="1"/>
</dbReference>
<evidence type="ECO:0000256" key="3">
    <source>
        <dbReference type="PROSITE-ProRule" id="PRU00634"/>
    </source>
</evidence>
<sequence length="67" mass="7411">CDNNQDIDEDGHQNSLDNCPYIPNANQADHDKDGKGDACDFDDDNDGIPDDKDNCRLVANKDQLDSD</sequence>
<feature type="compositionally biased region" description="Acidic residues" evidence="4">
    <location>
        <begin position="39"/>
        <end position="48"/>
    </location>
</feature>
<evidence type="ECO:0000313" key="6">
    <source>
        <dbReference type="Proteomes" id="UP001529510"/>
    </source>
</evidence>
<dbReference type="Gene3D" id="4.10.1080.10">
    <property type="entry name" value="TSP type-3 repeat"/>
    <property type="match status" value="1"/>
</dbReference>
<feature type="repeat" description="TSP type-3" evidence="3">
    <location>
        <begin position="28"/>
        <end position="63"/>
    </location>
</feature>
<organism evidence="5 6">
    <name type="scientific">Cirrhinus mrigala</name>
    <name type="common">Mrigala</name>
    <dbReference type="NCBI Taxonomy" id="683832"/>
    <lineage>
        <taxon>Eukaryota</taxon>
        <taxon>Metazoa</taxon>
        <taxon>Chordata</taxon>
        <taxon>Craniata</taxon>
        <taxon>Vertebrata</taxon>
        <taxon>Euteleostomi</taxon>
        <taxon>Actinopterygii</taxon>
        <taxon>Neopterygii</taxon>
        <taxon>Teleostei</taxon>
        <taxon>Ostariophysi</taxon>
        <taxon>Cypriniformes</taxon>
        <taxon>Cyprinidae</taxon>
        <taxon>Labeoninae</taxon>
        <taxon>Labeonini</taxon>
        <taxon>Cirrhinus</taxon>
    </lineage>
</organism>
<gene>
    <name evidence="5" type="ORF">M9458_027143</name>
</gene>
<dbReference type="GO" id="GO:0005509">
    <property type="term" value="F:calcium ion binding"/>
    <property type="evidence" value="ECO:0007669"/>
    <property type="project" value="UniProtKB-UniRule"/>
</dbReference>
<feature type="non-terminal residue" evidence="5">
    <location>
        <position position="67"/>
    </location>
</feature>
<dbReference type="PANTHER" id="PTHR10199">
    <property type="entry name" value="THROMBOSPONDIN"/>
    <property type="match status" value="1"/>
</dbReference>
<reference evidence="5 6" key="1">
    <citation type="submission" date="2024-05" db="EMBL/GenBank/DDBJ databases">
        <title>Genome sequencing and assembly of Indian major carp, Cirrhinus mrigala (Hamilton, 1822).</title>
        <authorList>
            <person name="Mohindra V."/>
            <person name="Chowdhury L.M."/>
            <person name="Lal K."/>
            <person name="Jena J.K."/>
        </authorList>
    </citation>
    <scope>NUCLEOTIDE SEQUENCE [LARGE SCALE GENOMIC DNA]</scope>
    <source>
        <strain evidence="5">CM1030</strain>
        <tissue evidence="5">Blood</tissue>
    </source>
</reference>
<keyword evidence="6" id="KW-1185">Reference proteome</keyword>
<dbReference type="Proteomes" id="UP001529510">
    <property type="component" value="Unassembled WGS sequence"/>
</dbReference>
<evidence type="ECO:0000313" key="5">
    <source>
        <dbReference type="EMBL" id="KAL0178249.1"/>
    </source>
</evidence>
<evidence type="ECO:0000256" key="2">
    <source>
        <dbReference type="ARBA" id="ARBA00022837"/>
    </source>
</evidence>
<dbReference type="InterPro" id="IPR017897">
    <property type="entry name" value="Thrombospondin_3_rpt"/>
</dbReference>
<comment type="caution">
    <text evidence="5">The sequence shown here is derived from an EMBL/GenBank/DDBJ whole genome shotgun (WGS) entry which is preliminary data.</text>
</comment>
<feature type="compositionally biased region" description="Basic and acidic residues" evidence="4">
    <location>
        <begin position="28"/>
        <end position="38"/>
    </location>
</feature>
<dbReference type="PANTHER" id="PTHR10199:SF10">
    <property type="entry name" value="THROMBOSPONDIN-2"/>
    <property type="match status" value="1"/>
</dbReference>
<evidence type="ECO:0000256" key="1">
    <source>
        <dbReference type="ARBA" id="ARBA00022729"/>
    </source>
</evidence>
<dbReference type="AlphaFoldDB" id="A0ABD0PW31"/>
<feature type="non-terminal residue" evidence="5">
    <location>
        <position position="1"/>
    </location>
</feature>
<proteinExistence type="predicted"/>
<protein>
    <submittedName>
        <fullName evidence="5">Uncharacterized protein</fullName>
    </submittedName>
</protein>
<dbReference type="InterPro" id="IPR003367">
    <property type="entry name" value="Thrombospondin_3-like_rpt"/>
</dbReference>
<keyword evidence="1" id="KW-0732">Signal</keyword>
<evidence type="ECO:0000256" key="4">
    <source>
        <dbReference type="SAM" id="MobiDB-lite"/>
    </source>
</evidence>
<accession>A0ABD0PW31</accession>
<dbReference type="EMBL" id="JAMKFB020000013">
    <property type="protein sequence ID" value="KAL0178249.1"/>
    <property type="molecule type" value="Genomic_DNA"/>
</dbReference>
<dbReference type="SUPFAM" id="SSF103647">
    <property type="entry name" value="TSP type-3 repeat"/>
    <property type="match status" value="1"/>
</dbReference>
<feature type="region of interest" description="Disordered" evidence="4">
    <location>
        <begin position="1"/>
        <end position="67"/>
    </location>
</feature>
<name>A0ABD0PW31_CIRMR</name>
<dbReference type="Pfam" id="PF02412">
    <property type="entry name" value="TSP_3"/>
    <property type="match status" value="2"/>
</dbReference>